<dbReference type="EMBL" id="CACRTF010000032">
    <property type="protein sequence ID" value="VYT57425.1"/>
    <property type="molecule type" value="Genomic_DNA"/>
</dbReference>
<dbReference type="InterPro" id="IPR010982">
    <property type="entry name" value="Lambda_DNA-bd_dom_sf"/>
</dbReference>
<keyword evidence="2" id="KW-0238">DNA-binding</keyword>
<dbReference type="GeneID" id="23111278"/>
<keyword evidence="1" id="KW-0805">Transcription regulation</keyword>
<keyword evidence="3" id="KW-0804">Transcription</keyword>
<proteinExistence type="predicted"/>
<dbReference type="PANTHER" id="PTHR30146:SF149">
    <property type="entry name" value="HTH-TYPE TRANSCRIPTIONAL REGULATOR EBGR"/>
    <property type="match status" value="1"/>
</dbReference>
<evidence type="ECO:0000256" key="2">
    <source>
        <dbReference type="ARBA" id="ARBA00023125"/>
    </source>
</evidence>
<feature type="domain" description="HTH lacI-type" evidence="4">
    <location>
        <begin position="10"/>
        <end position="64"/>
    </location>
</feature>
<dbReference type="Pfam" id="PF13377">
    <property type="entry name" value="Peripla_BP_3"/>
    <property type="match status" value="1"/>
</dbReference>
<dbReference type="PROSITE" id="PS50932">
    <property type="entry name" value="HTH_LACI_2"/>
    <property type="match status" value="1"/>
</dbReference>
<dbReference type="Pfam" id="PF00356">
    <property type="entry name" value="LacI"/>
    <property type="match status" value="1"/>
</dbReference>
<evidence type="ECO:0000256" key="3">
    <source>
        <dbReference type="ARBA" id="ARBA00023163"/>
    </source>
</evidence>
<reference evidence="5" key="1">
    <citation type="submission" date="2019-11" db="EMBL/GenBank/DDBJ databases">
        <authorList>
            <person name="Feng L."/>
        </authorList>
    </citation>
    <scope>NUCLEOTIDE SEQUENCE</scope>
    <source>
        <strain evidence="5">CbolteaeLFYP116</strain>
    </source>
</reference>
<dbReference type="Gene3D" id="3.40.50.2300">
    <property type="match status" value="2"/>
</dbReference>
<dbReference type="InterPro" id="IPR046335">
    <property type="entry name" value="LacI/GalR-like_sensor"/>
</dbReference>
<dbReference type="InterPro" id="IPR028082">
    <property type="entry name" value="Peripla_BP_I"/>
</dbReference>
<accession>A0A6N2XSW0</accession>
<dbReference type="InterPro" id="IPR000843">
    <property type="entry name" value="HTH_LacI"/>
</dbReference>
<dbReference type="RefSeq" id="WP_002573844.1">
    <property type="nucleotide sequence ID" value="NZ_BAABZS010000001.1"/>
</dbReference>
<sequence>MGMKKSDKSVTLMDVAKRAGVGVGTASRVLNKDPRVKESTKQAVHQAMADLNYKPNSVARGLKTGMSKTFGVIVSDITSSFFSKIIKGIEATSAENQYSFMMANTDMNPDKVTDAIRLMGEKMVEGIFMLGEIVTVDIIEQLERMDIPVVLVSMNIPMIGKGLPKNFASVSINNERAAFCAVDYMCSIGCRKIAMLMTDMDDQNVGKARYDGYRKALKAHGIQHEDCLVISGDLSMESGYDCMKRLLDDGIVPDAVFAASDYAAFGAMRLLHERKIRIPEDISVIGFDGVEQGKYSYPSLTTINQPRYQMGKVGMQLMMDMIQKKEILNREVLLQYEFNERESCLKKAEDTGNQG</sequence>
<evidence type="ECO:0000256" key="1">
    <source>
        <dbReference type="ARBA" id="ARBA00023015"/>
    </source>
</evidence>
<evidence type="ECO:0000259" key="4">
    <source>
        <dbReference type="PROSITE" id="PS50932"/>
    </source>
</evidence>
<dbReference type="GO" id="GO:0000976">
    <property type="term" value="F:transcription cis-regulatory region binding"/>
    <property type="evidence" value="ECO:0007669"/>
    <property type="project" value="TreeGrafter"/>
</dbReference>
<protein>
    <submittedName>
        <fullName evidence="5">Catabolite control protein A</fullName>
    </submittedName>
</protein>
<gene>
    <name evidence="5" type="primary">ccpA_1</name>
    <name evidence="5" type="ORF">CBLFYP116_00487</name>
</gene>
<dbReference type="Gene3D" id="1.10.260.40">
    <property type="entry name" value="lambda repressor-like DNA-binding domains"/>
    <property type="match status" value="1"/>
</dbReference>
<dbReference type="GO" id="GO:0003700">
    <property type="term" value="F:DNA-binding transcription factor activity"/>
    <property type="evidence" value="ECO:0007669"/>
    <property type="project" value="TreeGrafter"/>
</dbReference>
<dbReference type="SUPFAM" id="SSF47413">
    <property type="entry name" value="lambda repressor-like DNA-binding domains"/>
    <property type="match status" value="1"/>
</dbReference>
<dbReference type="CDD" id="cd01392">
    <property type="entry name" value="HTH_LacI"/>
    <property type="match status" value="1"/>
</dbReference>
<dbReference type="SUPFAM" id="SSF53822">
    <property type="entry name" value="Periplasmic binding protein-like I"/>
    <property type="match status" value="1"/>
</dbReference>
<dbReference type="PANTHER" id="PTHR30146">
    <property type="entry name" value="LACI-RELATED TRANSCRIPTIONAL REPRESSOR"/>
    <property type="match status" value="1"/>
</dbReference>
<dbReference type="AlphaFoldDB" id="A0A6N2XSW0"/>
<organism evidence="5">
    <name type="scientific">Enterocloster bolteae</name>
    <dbReference type="NCBI Taxonomy" id="208479"/>
    <lineage>
        <taxon>Bacteria</taxon>
        <taxon>Bacillati</taxon>
        <taxon>Bacillota</taxon>
        <taxon>Clostridia</taxon>
        <taxon>Lachnospirales</taxon>
        <taxon>Lachnospiraceae</taxon>
        <taxon>Enterocloster</taxon>
    </lineage>
</organism>
<dbReference type="PROSITE" id="PS00356">
    <property type="entry name" value="HTH_LACI_1"/>
    <property type="match status" value="1"/>
</dbReference>
<dbReference type="SMART" id="SM00354">
    <property type="entry name" value="HTH_LACI"/>
    <property type="match status" value="1"/>
</dbReference>
<name>A0A6N2XSW0_9FIRM</name>
<evidence type="ECO:0000313" key="5">
    <source>
        <dbReference type="EMBL" id="VYT57425.1"/>
    </source>
</evidence>